<dbReference type="GO" id="GO:0004930">
    <property type="term" value="F:G protein-coupled receptor activity"/>
    <property type="evidence" value="ECO:0007669"/>
    <property type="project" value="InterPro"/>
</dbReference>
<keyword evidence="4 5" id="KW-0472">Membrane</keyword>
<evidence type="ECO:0000313" key="8">
    <source>
        <dbReference type="Proteomes" id="UP000663864"/>
    </source>
</evidence>
<comment type="caution">
    <text evidence="7">The sequence shown here is derived from an EMBL/GenBank/DDBJ whole genome shotgun (WGS) entry which is preliminary data.</text>
</comment>
<dbReference type="InterPro" id="IPR017452">
    <property type="entry name" value="GPCR_Rhodpsn_7TM"/>
</dbReference>
<keyword evidence="2 5" id="KW-0812">Transmembrane</keyword>
<evidence type="ECO:0000256" key="2">
    <source>
        <dbReference type="ARBA" id="ARBA00022692"/>
    </source>
</evidence>
<feature type="transmembrane region" description="Helical" evidence="5">
    <location>
        <begin position="120"/>
        <end position="144"/>
    </location>
</feature>
<dbReference type="AlphaFoldDB" id="A0A815UJ33"/>
<feature type="transmembrane region" description="Helical" evidence="5">
    <location>
        <begin position="165"/>
        <end position="191"/>
    </location>
</feature>
<reference evidence="7" key="1">
    <citation type="submission" date="2021-02" db="EMBL/GenBank/DDBJ databases">
        <authorList>
            <person name="Nowell W R."/>
        </authorList>
    </citation>
    <scope>NUCLEOTIDE SEQUENCE</scope>
</reference>
<comment type="subcellular location">
    <subcellularLocation>
        <location evidence="1">Membrane</location>
    </subcellularLocation>
</comment>
<dbReference type="GO" id="GO:0016020">
    <property type="term" value="C:membrane"/>
    <property type="evidence" value="ECO:0007669"/>
    <property type="project" value="UniProtKB-SubCell"/>
</dbReference>
<feature type="transmembrane region" description="Helical" evidence="5">
    <location>
        <begin position="34"/>
        <end position="54"/>
    </location>
</feature>
<feature type="domain" description="G-protein coupled receptors family 1 profile" evidence="6">
    <location>
        <begin position="1"/>
        <end position="219"/>
    </location>
</feature>
<keyword evidence="3 5" id="KW-1133">Transmembrane helix</keyword>
<evidence type="ECO:0000256" key="1">
    <source>
        <dbReference type="ARBA" id="ARBA00004370"/>
    </source>
</evidence>
<name>A0A815UJ33_9BILA</name>
<dbReference type="InterPro" id="IPR000276">
    <property type="entry name" value="GPCR_Rhodpsn"/>
</dbReference>
<gene>
    <name evidence="7" type="ORF">ZHD862_LOCUS38236</name>
</gene>
<proteinExistence type="predicted"/>
<feature type="transmembrane region" description="Helical" evidence="5">
    <location>
        <begin position="66"/>
        <end position="91"/>
    </location>
</feature>
<dbReference type="SUPFAM" id="SSF81321">
    <property type="entry name" value="Family A G protein-coupled receptor-like"/>
    <property type="match status" value="1"/>
</dbReference>
<evidence type="ECO:0000256" key="3">
    <source>
        <dbReference type="ARBA" id="ARBA00022989"/>
    </source>
</evidence>
<dbReference type="PROSITE" id="PS50262">
    <property type="entry name" value="G_PROTEIN_RECEP_F1_2"/>
    <property type="match status" value="1"/>
</dbReference>
<evidence type="ECO:0000259" key="6">
    <source>
        <dbReference type="PROSITE" id="PS50262"/>
    </source>
</evidence>
<dbReference type="Proteomes" id="UP000663864">
    <property type="component" value="Unassembled WGS sequence"/>
</dbReference>
<dbReference type="Gene3D" id="1.20.1070.10">
    <property type="entry name" value="Rhodopsin 7-helix transmembrane proteins"/>
    <property type="match status" value="1"/>
</dbReference>
<evidence type="ECO:0000256" key="5">
    <source>
        <dbReference type="SAM" id="Phobius"/>
    </source>
</evidence>
<evidence type="ECO:0000256" key="4">
    <source>
        <dbReference type="ARBA" id="ARBA00023136"/>
    </source>
</evidence>
<dbReference type="Pfam" id="PF00001">
    <property type="entry name" value="7tm_1"/>
    <property type="match status" value="1"/>
</dbReference>
<evidence type="ECO:0000313" key="7">
    <source>
        <dbReference type="EMBL" id="CAF1517796.1"/>
    </source>
</evidence>
<dbReference type="EMBL" id="CAJNOT010008382">
    <property type="protein sequence ID" value="CAF1517796.1"/>
    <property type="molecule type" value="Genomic_DNA"/>
</dbReference>
<protein>
    <recommendedName>
        <fullName evidence="6">G-protein coupled receptors family 1 profile domain-containing protein</fullName>
    </recommendedName>
</protein>
<accession>A0A815UJ33</accession>
<organism evidence="7 8">
    <name type="scientific">Rotaria sordida</name>
    <dbReference type="NCBI Taxonomy" id="392033"/>
    <lineage>
        <taxon>Eukaryota</taxon>
        <taxon>Metazoa</taxon>
        <taxon>Spiralia</taxon>
        <taxon>Gnathifera</taxon>
        <taxon>Rotifera</taxon>
        <taxon>Eurotatoria</taxon>
        <taxon>Bdelloidea</taxon>
        <taxon>Philodinida</taxon>
        <taxon>Philodinidae</taxon>
        <taxon>Rotaria</taxon>
    </lineage>
</organism>
<sequence length="266" mass="31565">MVVSELPLVLVYFRTNIALIPSDTFCALWCYIDYVFNVVILMLICHASIERYLLVFHHIFIYRHLILLHYLPMIFCIIYPCLFYLGFIYFYPCVNKYNYRRITCQGPCYLFERIPGSIDLLINLTLPLFISILSNIFLFCRVFYQKHRMKQQRKWKKNRLLVIQVISIVIIHNLIWLPIIICLLIELFSSVVQQILIDLSVNLFTYSIYIVIMICPFISLLGLPDIRQQFIPRILMLDTILNIIRPRTRTAVIHISVLPLMPLPQT</sequence>
<feature type="transmembrane region" description="Helical" evidence="5">
    <location>
        <begin position="203"/>
        <end position="223"/>
    </location>
</feature>